<organism evidence="1 2">
    <name type="scientific">Ficus carica</name>
    <name type="common">Common fig</name>
    <dbReference type="NCBI Taxonomy" id="3494"/>
    <lineage>
        <taxon>Eukaryota</taxon>
        <taxon>Viridiplantae</taxon>
        <taxon>Streptophyta</taxon>
        <taxon>Embryophyta</taxon>
        <taxon>Tracheophyta</taxon>
        <taxon>Spermatophyta</taxon>
        <taxon>Magnoliopsida</taxon>
        <taxon>eudicotyledons</taxon>
        <taxon>Gunneridae</taxon>
        <taxon>Pentapetalae</taxon>
        <taxon>rosids</taxon>
        <taxon>fabids</taxon>
        <taxon>Rosales</taxon>
        <taxon>Moraceae</taxon>
        <taxon>Ficeae</taxon>
        <taxon>Ficus</taxon>
    </lineage>
</organism>
<dbReference type="Proteomes" id="UP001187192">
    <property type="component" value="Unassembled WGS sequence"/>
</dbReference>
<sequence>MPRKNIELRRVLLVGLITMRLSWRSKCHRSETEERAIMKSLEIEELDLTAQLTMP</sequence>
<evidence type="ECO:0000313" key="1">
    <source>
        <dbReference type="EMBL" id="GMN53236.1"/>
    </source>
</evidence>
<protein>
    <submittedName>
        <fullName evidence="1">Uncharacterized protein</fullName>
    </submittedName>
</protein>
<comment type="caution">
    <text evidence="1">The sequence shown here is derived from an EMBL/GenBank/DDBJ whole genome shotgun (WGS) entry which is preliminary data.</text>
</comment>
<name>A0AA88AVR7_FICCA</name>
<dbReference type="Gramene" id="FCD_00038012-RA">
    <property type="protein sequence ID" value="FCD_00038012-RA:cds"/>
    <property type="gene ID" value="FCD_00038012"/>
</dbReference>
<keyword evidence="2" id="KW-1185">Reference proteome</keyword>
<dbReference type="AlphaFoldDB" id="A0AA88AVR7"/>
<evidence type="ECO:0000313" key="2">
    <source>
        <dbReference type="Proteomes" id="UP001187192"/>
    </source>
</evidence>
<accession>A0AA88AVR7</accession>
<gene>
    <name evidence="1" type="ORF">TIFTF001_022382</name>
</gene>
<reference evidence="1" key="1">
    <citation type="submission" date="2023-07" db="EMBL/GenBank/DDBJ databases">
        <title>draft genome sequence of fig (Ficus carica).</title>
        <authorList>
            <person name="Takahashi T."/>
            <person name="Nishimura K."/>
        </authorList>
    </citation>
    <scope>NUCLEOTIDE SEQUENCE</scope>
</reference>
<dbReference type="EMBL" id="BTGU01000045">
    <property type="protein sequence ID" value="GMN53236.1"/>
    <property type="molecule type" value="Genomic_DNA"/>
</dbReference>
<proteinExistence type="predicted"/>
<dbReference type="Gramene" id="FCD_00034265-RA">
    <property type="protein sequence ID" value="FCD_00034265-RA:cds"/>
    <property type="gene ID" value="FCD_00034265"/>
</dbReference>